<organism evidence="3 5">
    <name type="scientific">Phytophthora fragariae</name>
    <dbReference type="NCBI Taxonomy" id="53985"/>
    <lineage>
        <taxon>Eukaryota</taxon>
        <taxon>Sar</taxon>
        <taxon>Stramenopiles</taxon>
        <taxon>Oomycota</taxon>
        <taxon>Peronosporomycetes</taxon>
        <taxon>Peronosporales</taxon>
        <taxon>Peronosporaceae</taxon>
        <taxon>Phytophthora</taxon>
    </lineage>
</organism>
<protein>
    <submittedName>
        <fullName evidence="3">Uncharacterized protein</fullName>
    </submittedName>
</protein>
<feature type="non-terminal residue" evidence="3">
    <location>
        <position position="1"/>
    </location>
</feature>
<gene>
    <name evidence="3" type="ORF">PF006_g33565</name>
    <name evidence="2" type="ORF">PF009_g33450</name>
</gene>
<comment type="caution">
    <text evidence="3">The sequence shown here is derived from an EMBL/GenBank/DDBJ whole genome shotgun (WGS) entry which is preliminary data.</text>
</comment>
<evidence type="ECO:0000313" key="5">
    <source>
        <dbReference type="Proteomes" id="UP000440732"/>
    </source>
</evidence>
<evidence type="ECO:0000256" key="1">
    <source>
        <dbReference type="SAM" id="MobiDB-lite"/>
    </source>
</evidence>
<dbReference type="EMBL" id="QXGA01012871">
    <property type="protein sequence ID" value="KAE9053429.1"/>
    <property type="molecule type" value="Genomic_DNA"/>
</dbReference>
<evidence type="ECO:0000313" key="2">
    <source>
        <dbReference type="EMBL" id="KAE8916224.1"/>
    </source>
</evidence>
<reference evidence="4 5" key="1">
    <citation type="submission" date="2018-08" db="EMBL/GenBank/DDBJ databases">
        <title>Genomic investigation of the strawberry pathogen Phytophthora fragariae indicates pathogenicity is determined by transcriptional variation in three key races.</title>
        <authorList>
            <person name="Adams T.M."/>
            <person name="Armitage A.D."/>
            <person name="Sobczyk M.K."/>
            <person name="Bates H.J."/>
            <person name="Dunwell J.M."/>
            <person name="Nellist C.F."/>
            <person name="Harrison R.J."/>
        </authorList>
    </citation>
    <scope>NUCLEOTIDE SEQUENCE [LARGE SCALE GENOMIC DNA]</scope>
    <source>
        <strain evidence="3 5">NOV-5</strain>
        <strain evidence="2 4">NOV-9</strain>
    </source>
</reference>
<accession>A0A6A3PKL5</accession>
<evidence type="ECO:0000313" key="3">
    <source>
        <dbReference type="EMBL" id="KAE9053429.1"/>
    </source>
</evidence>
<name>A0A6A3PKL5_9STRA</name>
<dbReference type="EMBL" id="QXGF01011339">
    <property type="protein sequence ID" value="KAE8916224.1"/>
    <property type="molecule type" value="Genomic_DNA"/>
</dbReference>
<proteinExistence type="predicted"/>
<evidence type="ECO:0000313" key="4">
    <source>
        <dbReference type="Proteomes" id="UP000429523"/>
    </source>
</evidence>
<feature type="region of interest" description="Disordered" evidence="1">
    <location>
        <begin position="25"/>
        <end position="54"/>
    </location>
</feature>
<dbReference type="Proteomes" id="UP000440732">
    <property type="component" value="Unassembled WGS sequence"/>
</dbReference>
<feature type="compositionally biased region" description="Basic and acidic residues" evidence="1">
    <location>
        <begin position="31"/>
        <end position="54"/>
    </location>
</feature>
<dbReference type="AlphaFoldDB" id="A0A6A3PKL5"/>
<sequence length="54" mass="5958">NDKELKISNNVGNRNGKKNVLGAKRKGHVAKKIERQSADSVLKSEKKIDVATKN</sequence>
<dbReference type="Proteomes" id="UP000429523">
    <property type="component" value="Unassembled WGS sequence"/>
</dbReference>